<evidence type="ECO:0000256" key="7">
    <source>
        <dbReference type="SAM" id="MobiDB-lite"/>
    </source>
</evidence>
<dbReference type="GO" id="GO:0046872">
    <property type="term" value="F:metal ion binding"/>
    <property type="evidence" value="ECO:0007669"/>
    <property type="project" value="UniProtKB-KW"/>
</dbReference>
<dbReference type="InterPro" id="IPR012864">
    <property type="entry name" value="PCO/ADO"/>
</dbReference>
<feature type="compositionally biased region" description="Low complexity" evidence="7">
    <location>
        <begin position="240"/>
        <end position="254"/>
    </location>
</feature>
<dbReference type="STRING" id="307507.A0A2V0NYA7"/>
<evidence type="ECO:0000313" key="9">
    <source>
        <dbReference type="Proteomes" id="UP000247498"/>
    </source>
</evidence>
<evidence type="ECO:0000256" key="3">
    <source>
        <dbReference type="ARBA" id="ARBA00022723"/>
    </source>
</evidence>
<comment type="catalytic activity">
    <reaction evidence="6">
        <text>L-cysteine + O2 = 3-sulfino-L-alanine + H(+)</text>
        <dbReference type="Rhea" id="RHEA:20441"/>
        <dbReference type="ChEBI" id="CHEBI:15378"/>
        <dbReference type="ChEBI" id="CHEBI:15379"/>
        <dbReference type="ChEBI" id="CHEBI:35235"/>
        <dbReference type="ChEBI" id="CHEBI:61085"/>
        <dbReference type="EC" id="1.13.11.20"/>
    </reaction>
    <physiologicalReaction direction="left-to-right" evidence="6">
        <dbReference type="Rhea" id="RHEA:20442"/>
    </physiologicalReaction>
</comment>
<dbReference type="Proteomes" id="UP000247498">
    <property type="component" value="Unassembled WGS sequence"/>
</dbReference>
<evidence type="ECO:0000256" key="2">
    <source>
        <dbReference type="ARBA" id="ARBA00013133"/>
    </source>
</evidence>
<dbReference type="EMBL" id="BDRX01000033">
    <property type="protein sequence ID" value="GBF92614.1"/>
    <property type="molecule type" value="Genomic_DNA"/>
</dbReference>
<keyword evidence="5" id="KW-0408">Iron</keyword>
<sequence length="425" mass="42503">MLAAQRRACGPGMAAVLAPAAATDNRFISPAAAPGRSAFAAGLGGPAPAASGRDASRARAPASVVDLYELVRAKMLAKGGVVGSQDVGEVCSAIDRIPLEELGLNNAAAAAWGLGPSSSSGGGGGGGPAAALLRQRMAQLQASCGSVAATTYLHIHEDGLMTIGIFQLPPGARIPLHNHPGMTVFSRLLYGSLHIRSYDWEGEQEAGGGGGGGAAGALGSPRSSEDEEDAWGRPRRRRASSAAADASDDGCSSSSAGSAQSCASALGAPRPGARAARLVSDCVLSAPTPTSVLFPADGGNIHAFTALSECAILDVLTPPYAPAAGRDCTYYREAFPPALLDAAGRPLLAPSEDVAGWVRWQAARGPAGAAALAAARGGAAAGAGGRHPWQAYGGEGAGLIVGLEAAPMPGDFVVERGEYRGQRVQ</sequence>
<keyword evidence="3" id="KW-0479">Metal-binding</keyword>
<evidence type="ECO:0000313" key="8">
    <source>
        <dbReference type="EMBL" id="GBF92614.1"/>
    </source>
</evidence>
<dbReference type="AlphaFoldDB" id="A0A2V0NYA7"/>
<comment type="similarity">
    <text evidence="1">Belongs to the cysteine dioxygenase family.</text>
</comment>
<dbReference type="Gene3D" id="2.60.120.10">
    <property type="entry name" value="Jelly Rolls"/>
    <property type="match status" value="1"/>
</dbReference>
<evidence type="ECO:0000256" key="6">
    <source>
        <dbReference type="ARBA" id="ARBA00024284"/>
    </source>
</evidence>
<dbReference type="FunCoup" id="A0A2V0NYA7">
    <property type="interactions" value="1447"/>
</dbReference>
<feature type="region of interest" description="Disordered" evidence="7">
    <location>
        <begin position="203"/>
        <end position="254"/>
    </location>
</feature>
<feature type="compositionally biased region" description="Gly residues" evidence="7">
    <location>
        <begin position="205"/>
        <end position="216"/>
    </location>
</feature>
<dbReference type="EC" id="1.13.11.20" evidence="2"/>
<dbReference type="CDD" id="cd20289">
    <property type="entry name" value="cupin_ADO"/>
    <property type="match status" value="1"/>
</dbReference>
<dbReference type="PANTHER" id="PTHR22966:SF61">
    <property type="entry name" value="2-AMINOETHANETHIOL DIOXYGENASE"/>
    <property type="match status" value="1"/>
</dbReference>
<gene>
    <name evidence="8" type="ORF">Rsub_05228</name>
</gene>
<keyword evidence="9" id="KW-1185">Reference proteome</keyword>
<dbReference type="PANTHER" id="PTHR22966">
    <property type="entry name" value="2-AMINOETHANETHIOL DIOXYGENASE"/>
    <property type="match status" value="1"/>
</dbReference>
<dbReference type="GO" id="GO:0017172">
    <property type="term" value="F:cysteine dioxygenase activity"/>
    <property type="evidence" value="ECO:0007669"/>
    <property type="project" value="UniProtKB-EC"/>
</dbReference>
<comment type="caution">
    <text evidence="8">The sequence shown here is derived from an EMBL/GenBank/DDBJ whole genome shotgun (WGS) entry which is preliminary data.</text>
</comment>
<evidence type="ECO:0000256" key="1">
    <source>
        <dbReference type="ARBA" id="ARBA00006622"/>
    </source>
</evidence>
<dbReference type="InterPro" id="IPR011051">
    <property type="entry name" value="RmlC_Cupin_sf"/>
</dbReference>
<protein>
    <recommendedName>
        <fullName evidence="2">cysteine dioxygenase</fullName>
        <ecNumber evidence="2">1.13.11.20</ecNumber>
    </recommendedName>
</protein>
<reference evidence="8 9" key="1">
    <citation type="journal article" date="2018" name="Sci. Rep.">
        <title>Raphidocelis subcapitata (=Pseudokirchneriella subcapitata) provides an insight into genome evolution and environmental adaptations in the Sphaeropleales.</title>
        <authorList>
            <person name="Suzuki S."/>
            <person name="Yamaguchi H."/>
            <person name="Nakajima N."/>
            <person name="Kawachi M."/>
        </authorList>
    </citation>
    <scope>NUCLEOTIDE SEQUENCE [LARGE SCALE GENOMIC DNA]</scope>
    <source>
        <strain evidence="8 9">NIES-35</strain>
    </source>
</reference>
<evidence type="ECO:0000256" key="5">
    <source>
        <dbReference type="ARBA" id="ARBA00023004"/>
    </source>
</evidence>
<dbReference type="GO" id="GO:0070483">
    <property type="term" value="P:detection of hypoxia"/>
    <property type="evidence" value="ECO:0007669"/>
    <property type="project" value="UniProtKB-ARBA"/>
</dbReference>
<dbReference type="InParanoid" id="A0A2V0NYA7"/>
<dbReference type="SUPFAM" id="SSF51182">
    <property type="entry name" value="RmlC-like cupins"/>
    <property type="match status" value="1"/>
</dbReference>
<name>A0A2V0NYA7_9CHLO</name>
<organism evidence="8 9">
    <name type="scientific">Raphidocelis subcapitata</name>
    <dbReference type="NCBI Taxonomy" id="307507"/>
    <lineage>
        <taxon>Eukaryota</taxon>
        <taxon>Viridiplantae</taxon>
        <taxon>Chlorophyta</taxon>
        <taxon>core chlorophytes</taxon>
        <taxon>Chlorophyceae</taxon>
        <taxon>CS clade</taxon>
        <taxon>Sphaeropleales</taxon>
        <taxon>Selenastraceae</taxon>
        <taxon>Raphidocelis</taxon>
    </lineage>
</organism>
<evidence type="ECO:0000256" key="4">
    <source>
        <dbReference type="ARBA" id="ARBA00023002"/>
    </source>
</evidence>
<dbReference type="OrthoDB" id="271433at2759"/>
<keyword evidence="4" id="KW-0560">Oxidoreductase</keyword>
<dbReference type="Pfam" id="PF07847">
    <property type="entry name" value="PCO_ADO"/>
    <property type="match status" value="2"/>
</dbReference>
<proteinExistence type="inferred from homology"/>
<dbReference type="InterPro" id="IPR014710">
    <property type="entry name" value="RmlC-like_jellyroll"/>
</dbReference>
<accession>A0A2V0NYA7</accession>